<protein>
    <submittedName>
        <fullName evidence="1">SecA translocase subunit</fullName>
    </submittedName>
</protein>
<reference evidence="1 3" key="1">
    <citation type="submission" date="2015-09" db="EMBL/GenBank/DDBJ databases">
        <title>Genome announcement of multiple Pseudomonas syringae strains.</title>
        <authorList>
            <person name="Thakur S."/>
            <person name="Wang P.W."/>
            <person name="Gong Y."/>
            <person name="Weir B.S."/>
            <person name="Guttman D.S."/>
        </authorList>
    </citation>
    <scope>NUCLEOTIDE SEQUENCE [LARGE SCALE GENOMIC DNA]</scope>
    <source>
        <strain evidence="1 3">ICMP2823</strain>
    </source>
</reference>
<reference evidence="2 4" key="2">
    <citation type="submission" date="2018-08" db="EMBL/GenBank/DDBJ databases">
        <title>Recombination of ecologically and evolutionarily significant loci maintains genetic cohesion in the Pseudomonas syringae species complex.</title>
        <authorList>
            <person name="Dillon M."/>
            <person name="Thakur S."/>
            <person name="Almeida R.N.D."/>
            <person name="Weir B.S."/>
            <person name="Guttman D.S."/>
        </authorList>
    </citation>
    <scope>NUCLEOTIDE SEQUENCE [LARGE SCALE GENOMIC DNA]</scope>
    <source>
        <strain evidence="2 4">ICMP 2821</strain>
    </source>
</reference>
<evidence type="ECO:0000313" key="4">
    <source>
        <dbReference type="Proteomes" id="UP000281372"/>
    </source>
</evidence>
<sequence length="67" mass="7150">MQLSEVKQVKQVIGESDANARLKDGWTLLAVVSASLNNGSASAMYVLGKSGPVEQEPETDWKAMVGE</sequence>
<dbReference type="PATRIC" id="fig|86840.3.peg.3584"/>
<evidence type="ECO:0000313" key="2">
    <source>
        <dbReference type="EMBL" id="RMN24556.1"/>
    </source>
</evidence>
<dbReference type="Proteomes" id="UP000050564">
    <property type="component" value="Unassembled WGS sequence"/>
</dbReference>
<dbReference type="EMBL" id="RBOW01000709">
    <property type="protein sequence ID" value="RMN24556.1"/>
    <property type="molecule type" value="Genomic_DNA"/>
</dbReference>
<dbReference type="AlphaFoldDB" id="A0A0P9NC48"/>
<proteinExistence type="predicted"/>
<name>A0A0P9NC48_PSECA</name>
<dbReference type="RefSeq" id="WP_055000948.1">
    <property type="nucleotide sequence ID" value="NZ_FNKU01000006.1"/>
</dbReference>
<comment type="caution">
    <text evidence="1">The sequence shown here is derived from an EMBL/GenBank/DDBJ whole genome shotgun (WGS) entry which is preliminary data.</text>
</comment>
<evidence type="ECO:0000313" key="1">
    <source>
        <dbReference type="EMBL" id="KPW68868.1"/>
    </source>
</evidence>
<evidence type="ECO:0000313" key="3">
    <source>
        <dbReference type="Proteomes" id="UP000050564"/>
    </source>
</evidence>
<dbReference type="Proteomes" id="UP000281372">
    <property type="component" value="Unassembled WGS sequence"/>
</dbReference>
<organism evidence="1 3">
    <name type="scientific">Pseudomonas cannabina</name>
    <dbReference type="NCBI Taxonomy" id="86840"/>
    <lineage>
        <taxon>Bacteria</taxon>
        <taxon>Pseudomonadati</taxon>
        <taxon>Pseudomonadota</taxon>
        <taxon>Gammaproteobacteria</taxon>
        <taxon>Pseudomonadales</taxon>
        <taxon>Pseudomonadaceae</taxon>
        <taxon>Pseudomonas</taxon>
    </lineage>
</organism>
<gene>
    <name evidence="1" type="ORF">ALO81_200315</name>
    <name evidence="2" type="ORF">ALQ64_04260</name>
</gene>
<accession>A0A0P9NC48</accession>
<dbReference type="EMBL" id="LJPX01000462">
    <property type="protein sequence ID" value="KPW68868.1"/>
    <property type="molecule type" value="Genomic_DNA"/>
</dbReference>